<dbReference type="EC" id="3.5.4.9" evidence="1"/>
<feature type="domain" description="Tetrahydrofolate dehydrogenase/cyclohydrolase NAD(P)-binding" evidence="2">
    <location>
        <begin position="1"/>
        <end position="108"/>
    </location>
</feature>
<gene>
    <name evidence="3" type="ORF">B2A_12167</name>
</gene>
<protein>
    <recommendedName>
        <fullName evidence="1">methenyltetrahydrofolate cyclohydrolase</fullName>
        <ecNumber evidence="1">3.5.4.9</ecNumber>
    </recommendedName>
</protein>
<evidence type="ECO:0000259" key="2">
    <source>
        <dbReference type="Pfam" id="PF02882"/>
    </source>
</evidence>
<dbReference type="Gene3D" id="3.40.50.720">
    <property type="entry name" value="NAD(P)-binding Rossmann-like Domain"/>
    <property type="match status" value="1"/>
</dbReference>
<name>T0YT99_9ZZZZ</name>
<dbReference type="InterPro" id="IPR020631">
    <property type="entry name" value="THF_DH/CycHdrlase_NAD-bd_dom"/>
</dbReference>
<dbReference type="PANTHER" id="PTHR48099:SF5">
    <property type="entry name" value="C-1-TETRAHYDROFOLATE SYNTHASE, CYTOPLASMIC"/>
    <property type="match status" value="1"/>
</dbReference>
<dbReference type="PRINTS" id="PR00085">
    <property type="entry name" value="THFDHDRGNASE"/>
</dbReference>
<organism evidence="3">
    <name type="scientific">mine drainage metagenome</name>
    <dbReference type="NCBI Taxonomy" id="410659"/>
    <lineage>
        <taxon>unclassified sequences</taxon>
        <taxon>metagenomes</taxon>
        <taxon>ecological metagenomes</taxon>
    </lineage>
</organism>
<feature type="non-terminal residue" evidence="3">
    <location>
        <position position="1"/>
    </location>
</feature>
<dbReference type="GO" id="GO:0005829">
    <property type="term" value="C:cytosol"/>
    <property type="evidence" value="ECO:0007669"/>
    <property type="project" value="TreeGrafter"/>
</dbReference>
<dbReference type="GO" id="GO:0004477">
    <property type="term" value="F:methenyltetrahydrofolate cyclohydrolase activity"/>
    <property type="evidence" value="ECO:0007669"/>
    <property type="project" value="UniProtKB-EC"/>
</dbReference>
<accession>T0YT99</accession>
<sequence length="112" mass="12299">PLSQMLLNRDYTVSVCHSKTPDILLYTRRSDTVIAAIGKANFFTDELINPDCTFIDVGINYVEGKVVGDGSFANLSKWVKRITPVPGGVGPVTATMIFSNLLKAFKYQENLA</sequence>
<reference evidence="3" key="2">
    <citation type="journal article" date="2014" name="ISME J.">
        <title>Microbial stratification in low pH oxic and suboxic macroscopic growths along an acid mine drainage.</title>
        <authorList>
            <person name="Mendez-Garcia C."/>
            <person name="Mesa V."/>
            <person name="Sprenger R.R."/>
            <person name="Richter M."/>
            <person name="Diez M.S."/>
            <person name="Solano J."/>
            <person name="Bargiela R."/>
            <person name="Golyshina O.V."/>
            <person name="Manteca A."/>
            <person name="Ramos J.L."/>
            <person name="Gallego J.R."/>
            <person name="Llorente I."/>
            <person name="Martins Dos Santos V.A."/>
            <person name="Jensen O.N."/>
            <person name="Pelaez A.I."/>
            <person name="Sanchez J."/>
            <person name="Ferrer M."/>
        </authorList>
    </citation>
    <scope>NUCLEOTIDE SEQUENCE</scope>
</reference>
<dbReference type="InterPro" id="IPR036291">
    <property type="entry name" value="NAD(P)-bd_dom_sf"/>
</dbReference>
<dbReference type="PANTHER" id="PTHR48099">
    <property type="entry name" value="C-1-TETRAHYDROFOLATE SYNTHASE, CYTOPLASMIC-RELATED"/>
    <property type="match status" value="1"/>
</dbReference>
<dbReference type="AlphaFoldDB" id="T0YT99"/>
<evidence type="ECO:0000313" key="3">
    <source>
        <dbReference type="EMBL" id="EQD36403.1"/>
    </source>
</evidence>
<proteinExistence type="predicted"/>
<evidence type="ECO:0000256" key="1">
    <source>
        <dbReference type="ARBA" id="ARBA00012776"/>
    </source>
</evidence>
<dbReference type="SUPFAM" id="SSF51735">
    <property type="entry name" value="NAD(P)-binding Rossmann-fold domains"/>
    <property type="match status" value="1"/>
</dbReference>
<comment type="caution">
    <text evidence="3">The sequence shown here is derived from an EMBL/GenBank/DDBJ whole genome shotgun (WGS) entry which is preliminary data.</text>
</comment>
<reference evidence="3" key="1">
    <citation type="submission" date="2013-08" db="EMBL/GenBank/DDBJ databases">
        <authorList>
            <person name="Mendez C."/>
            <person name="Richter M."/>
            <person name="Ferrer M."/>
            <person name="Sanchez J."/>
        </authorList>
    </citation>
    <scope>NUCLEOTIDE SEQUENCE</scope>
</reference>
<dbReference type="InterPro" id="IPR000672">
    <property type="entry name" value="THF_DH/CycHdrlase"/>
</dbReference>
<dbReference type="Pfam" id="PF02882">
    <property type="entry name" value="THF_DHG_CYH_C"/>
    <property type="match status" value="1"/>
</dbReference>
<dbReference type="EMBL" id="AUZZ01008770">
    <property type="protein sequence ID" value="EQD36403.1"/>
    <property type="molecule type" value="Genomic_DNA"/>
</dbReference>
<dbReference type="GO" id="GO:0035999">
    <property type="term" value="P:tetrahydrofolate interconversion"/>
    <property type="evidence" value="ECO:0007669"/>
    <property type="project" value="TreeGrafter"/>
</dbReference>
<dbReference type="GO" id="GO:0004488">
    <property type="term" value="F:methylenetetrahydrofolate dehydrogenase (NADP+) activity"/>
    <property type="evidence" value="ECO:0007669"/>
    <property type="project" value="InterPro"/>
</dbReference>